<dbReference type="Gene3D" id="3.30.460.90">
    <property type="match status" value="2"/>
</dbReference>
<dbReference type="GO" id="GO:0046872">
    <property type="term" value="F:metal ion binding"/>
    <property type="evidence" value="ECO:0007669"/>
    <property type="project" value="UniProtKB-KW"/>
</dbReference>
<evidence type="ECO:0000256" key="2">
    <source>
        <dbReference type="ARBA" id="ARBA00008307"/>
    </source>
</evidence>
<dbReference type="PANTHER" id="PTHR10656:SF42">
    <property type="entry name" value="CYCLIC GMP-AMP SYNTHASE-LIKE PROTEIN-RELATED"/>
    <property type="match status" value="1"/>
</dbReference>
<comment type="cofactor">
    <cofactor evidence="1">
        <name>Mg(2+)</name>
        <dbReference type="ChEBI" id="CHEBI:18420"/>
    </cofactor>
</comment>
<evidence type="ECO:0000256" key="7">
    <source>
        <dbReference type="ARBA" id="ARBA00022840"/>
    </source>
</evidence>
<dbReference type="Pfam" id="PF03281">
    <property type="entry name" value="Mab-21"/>
    <property type="match status" value="2"/>
</dbReference>
<dbReference type="Gene3D" id="1.10.1410.40">
    <property type="match status" value="2"/>
</dbReference>
<keyword evidence="5" id="KW-0479">Metal-binding</keyword>
<comment type="similarity">
    <text evidence="2">Belongs to the mab-21 family.</text>
</comment>
<gene>
    <name evidence="11" type="ORF">PMEA_00020628</name>
</gene>
<dbReference type="EMBL" id="CALNXJ010000038">
    <property type="protein sequence ID" value="CAH3143599.1"/>
    <property type="molecule type" value="Genomic_DNA"/>
</dbReference>
<dbReference type="SMART" id="SM01265">
    <property type="entry name" value="Mab-21"/>
    <property type="match status" value="2"/>
</dbReference>
<feature type="domain" description="Mab-21-like nucleotidyltransferase" evidence="9">
    <location>
        <begin position="17"/>
        <end position="187"/>
    </location>
</feature>
<evidence type="ECO:0000259" key="9">
    <source>
        <dbReference type="Pfam" id="PF03281"/>
    </source>
</evidence>
<evidence type="ECO:0000256" key="4">
    <source>
        <dbReference type="ARBA" id="ARBA00022695"/>
    </source>
</evidence>
<dbReference type="GO" id="GO:0005524">
    <property type="term" value="F:ATP binding"/>
    <property type="evidence" value="ECO:0007669"/>
    <property type="project" value="UniProtKB-KW"/>
</dbReference>
<keyword evidence="12" id="KW-1185">Reference proteome</keyword>
<dbReference type="PANTHER" id="PTHR10656">
    <property type="entry name" value="CELL FATE DETERMINING PROTEIN MAB21-RELATED"/>
    <property type="match status" value="1"/>
</dbReference>
<evidence type="ECO:0000259" key="10">
    <source>
        <dbReference type="Pfam" id="PF20266"/>
    </source>
</evidence>
<keyword evidence="4" id="KW-0548">Nucleotidyltransferase</keyword>
<keyword evidence="6" id="KW-0547">Nucleotide-binding</keyword>
<dbReference type="Proteomes" id="UP001159428">
    <property type="component" value="Unassembled WGS sequence"/>
</dbReference>
<dbReference type="AlphaFoldDB" id="A0AAU9XDC5"/>
<dbReference type="GO" id="GO:0016779">
    <property type="term" value="F:nucleotidyltransferase activity"/>
    <property type="evidence" value="ECO:0007669"/>
    <property type="project" value="UniProtKB-KW"/>
</dbReference>
<feature type="domain" description="Mab-21-like HhH/H2TH-like" evidence="10">
    <location>
        <begin position="674"/>
        <end position="760"/>
    </location>
</feature>
<keyword evidence="3" id="KW-0808">Transferase</keyword>
<evidence type="ECO:0000256" key="8">
    <source>
        <dbReference type="ARBA" id="ARBA00022842"/>
    </source>
</evidence>
<evidence type="ECO:0000256" key="1">
    <source>
        <dbReference type="ARBA" id="ARBA00001946"/>
    </source>
</evidence>
<evidence type="ECO:0000313" key="12">
    <source>
        <dbReference type="Proteomes" id="UP001159428"/>
    </source>
</evidence>
<evidence type="ECO:0000256" key="3">
    <source>
        <dbReference type="ARBA" id="ARBA00022679"/>
    </source>
</evidence>
<keyword evidence="8" id="KW-0460">Magnesium</keyword>
<dbReference type="InterPro" id="IPR046906">
    <property type="entry name" value="Mab-21_HhH/H2TH-like"/>
</dbReference>
<proteinExistence type="inferred from homology"/>
<protein>
    <submittedName>
        <fullName evidence="11">Uncharacterized protein</fullName>
    </submittedName>
</protein>
<dbReference type="InterPro" id="IPR046903">
    <property type="entry name" value="Mab-21-like_nuc_Trfase"/>
</dbReference>
<feature type="domain" description="Mab-21-like nucleotidyltransferase" evidence="9">
    <location>
        <begin position="467"/>
        <end position="667"/>
    </location>
</feature>
<feature type="domain" description="Mab-21-like HhH/H2TH-like" evidence="10">
    <location>
        <begin position="194"/>
        <end position="280"/>
    </location>
</feature>
<sequence>MIQMDSLSNTPLLRPCDKGDGYVKLSLESREWEDFKDADGFFSPNLLSRFFKQLVNKSLNDIKIPEGLAVRRTRPSLRESSWWPVYADLLGDSGEESQSGAVYSENHGPATTLYVQWQGGRSYKNLWISVDLTLSIDYPISKLLVPLAEIPLAEANSILQRCGFHVVPAGLDSWRISFSMVEKEVLASSSDGFKQCYRVLKIVRDVVCENLGWDASLVPSYVFKTVLLSQLFTNGHRWEKDRRSQTIIEHLDRVMQGVKAEKIQSCFLRSYNLLSPSDHENKLRQCVLEEMLRVMRGMEMAFSREEARERKLQIRVLEMVDVLDYMISSLLRGKNPSVVWSKVFINIGNLPNPRKGGEFMNELTDLNCTELSEKAYFNLIQIWSSTQDFFRKLLIALKGELSLLAHNFFAIMSYIVERFEEKARFINESEAELIREKLEILVRNIVTQVEKHDSRFQSTLVKSGSVYEGTKVREPNEFDFMIQMDSLTNTPLLCPCDKGDGYAKLSLESPEWEDFKDADGFFSPNLLSRFFKKLVNKSLDDIKVPEGLAVLRTRPSLFKETWWPVYADLLGESGEESQSGAMYSENHGPATTLYVRWQGGSSYKDLTMSVDLTLSIDYPISKLPVPLAEIPLAEANSILQRCGFHVVPAGLDSWRISFSVVEKEVLASSSDGFQTCYRILKIVRDVVCENLGWDASLVPSYVFKTVLLSQLFTNGHPWEKDRRSQTIIEHLDHVIQGVKAEKIQSCFLRRYNLLSPSDHENKLRQCVLEEMLRVMRGIEMAFSREEARERKLQIRVLEMVDVLDYMISSFLRGKNLSVVWNKVFVNINNVPNARKHGWFTNELTDLNCTELSEKAYFKLIQIWNFTEDFFRKLLTALKGELNLLAQKTLIRSEILENFEDKARFQDESEAELIRERDSKRLSPTSWQI</sequence>
<dbReference type="Pfam" id="PF20266">
    <property type="entry name" value="Mab-21_C"/>
    <property type="match status" value="2"/>
</dbReference>
<evidence type="ECO:0000256" key="6">
    <source>
        <dbReference type="ARBA" id="ARBA00022741"/>
    </source>
</evidence>
<reference evidence="11 12" key="1">
    <citation type="submission" date="2022-05" db="EMBL/GenBank/DDBJ databases">
        <authorList>
            <consortium name="Genoscope - CEA"/>
            <person name="William W."/>
        </authorList>
    </citation>
    <scope>NUCLEOTIDE SEQUENCE [LARGE SCALE GENOMIC DNA]</scope>
</reference>
<evidence type="ECO:0000313" key="11">
    <source>
        <dbReference type="EMBL" id="CAH3143599.1"/>
    </source>
</evidence>
<evidence type="ECO:0000256" key="5">
    <source>
        <dbReference type="ARBA" id="ARBA00022723"/>
    </source>
</evidence>
<keyword evidence="7" id="KW-0067">ATP-binding</keyword>
<accession>A0AAU9XDC5</accession>
<name>A0AAU9XDC5_9CNID</name>
<dbReference type="InterPro" id="IPR024810">
    <property type="entry name" value="MAB21L/cGLR"/>
</dbReference>
<comment type="caution">
    <text evidence="11">The sequence shown here is derived from an EMBL/GenBank/DDBJ whole genome shotgun (WGS) entry which is preliminary data.</text>
</comment>
<organism evidence="11 12">
    <name type="scientific">Pocillopora meandrina</name>
    <dbReference type="NCBI Taxonomy" id="46732"/>
    <lineage>
        <taxon>Eukaryota</taxon>
        <taxon>Metazoa</taxon>
        <taxon>Cnidaria</taxon>
        <taxon>Anthozoa</taxon>
        <taxon>Hexacorallia</taxon>
        <taxon>Scleractinia</taxon>
        <taxon>Astrocoeniina</taxon>
        <taxon>Pocilloporidae</taxon>
        <taxon>Pocillopora</taxon>
    </lineage>
</organism>